<keyword evidence="5 11" id="KW-0812">Transmembrane</keyword>
<dbReference type="Gene3D" id="2.40.170.20">
    <property type="entry name" value="TonB-dependent receptor, beta-barrel domain"/>
    <property type="match status" value="2"/>
</dbReference>
<dbReference type="InterPro" id="IPR039426">
    <property type="entry name" value="TonB-dep_rcpt-like"/>
</dbReference>
<keyword evidence="10 11" id="KW-0998">Cell outer membrane</keyword>
<evidence type="ECO:0000256" key="4">
    <source>
        <dbReference type="ARBA" id="ARBA00022496"/>
    </source>
</evidence>
<dbReference type="Pfam" id="PF00593">
    <property type="entry name" value="TonB_dep_Rec_b-barrel"/>
    <property type="match status" value="1"/>
</dbReference>
<dbReference type="OrthoDB" id="7051185at2"/>
<dbReference type="AlphaFoldDB" id="K4KI62"/>
<evidence type="ECO:0000256" key="1">
    <source>
        <dbReference type="ARBA" id="ARBA00004571"/>
    </source>
</evidence>
<keyword evidence="4" id="KW-0410">Iron transport</keyword>
<evidence type="ECO:0000256" key="7">
    <source>
        <dbReference type="ARBA" id="ARBA00023065"/>
    </source>
</evidence>
<evidence type="ECO:0000256" key="9">
    <source>
        <dbReference type="ARBA" id="ARBA00023136"/>
    </source>
</evidence>
<dbReference type="EMBL" id="CP003746">
    <property type="protein sequence ID" value="AFU98691.1"/>
    <property type="molecule type" value="Genomic_DNA"/>
</dbReference>
<evidence type="ECO:0000256" key="5">
    <source>
        <dbReference type="ARBA" id="ARBA00022692"/>
    </source>
</evidence>
<proteinExistence type="inferred from homology"/>
<accession>K4KI62</accession>
<organism evidence="16 17">
    <name type="scientific">Simiduia agarivorans (strain DSM 21679 / JCM 13881 / BCRC 17597 / SA1)</name>
    <dbReference type="NCBI Taxonomy" id="1117647"/>
    <lineage>
        <taxon>Bacteria</taxon>
        <taxon>Pseudomonadati</taxon>
        <taxon>Pseudomonadota</taxon>
        <taxon>Gammaproteobacteria</taxon>
        <taxon>Cellvibrionales</taxon>
        <taxon>Cellvibrionaceae</taxon>
        <taxon>Simiduia</taxon>
    </lineage>
</organism>
<dbReference type="KEGG" id="saga:M5M_07500"/>
<dbReference type="RefSeq" id="WP_015046864.1">
    <property type="nucleotide sequence ID" value="NC_018868.3"/>
</dbReference>
<keyword evidence="6" id="KW-0408">Iron</keyword>
<gene>
    <name evidence="16" type="ordered locus">M5M_07500</name>
</gene>
<protein>
    <submittedName>
        <fullName evidence="16">Outer membrane receptor protein mostly Fe transport-like protein</fullName>
    </submittedName>
</protein>
<dbReference type="InterPro" id="IPR000531">
    <property type="entry name" value="Beta-barrel_TonB"/>
</dbReference>
<dbReference type="eggNOG" id="COG4774">
    <property type="taxonomic scope" value="Bacteria"/>
</dbReference>
<dbReference type="PROSITE" id="PS52016">
    <property type="entry name" value="TONB_DEPENDENT_REC_3"/>
    <property type="match status" value="1"/>
</dbReference>
<evidence type="ECO:0000256" key="8">
    <source>
        <dbReference type="ARBA" id="ARBA00023077"/>
    </source>
</evidence>
<evidence type="ECO:0000313" key="16">
    <source>
        <dbReference type="EMBL" id="AFU98691.1"/>
    </source>
</evidence>
<evidence type="ECO:0000256" key="6">
    <source>
        <dbReference type="ARBA" id="ARBA00023004"/>
    </source>
</evidence>
<dbReference type="InterPro" id="IPR036942">
    <property type="entry name" value="Beta-barrel_TonB_sf"/>
</dbReference>
<feature type="domain" description="TonB-dependent receptor plug" evidence="15">
    <location>
        <begin position="42"/>
        <end position="149"/>
    </location>
</feature>
<feature type="signal peptide" evidence="13">
    <location>
        <begin position="1"/>
        <end position="22"/>
    </location>
</feature>
<dbReference type="PANTHER" id="PTHR32552">
    <property type="entry name" value="FERRICHROME IRON RECEPTOR-RELATED"/>
    <property type="match status" value="1"/>
</dbReference>
<evidence type="ECO:0000256" key="2">
    <source>
        <dbReference type="ARBA" id="ARBA00022448"/>
    </source>
</evidence>
<dbReference type="InterPro" id="IPR012910">
    <property type="entry name" value="Plug_dom"/>
</dbReference>
<dbReference type="SUPFAM" id="SSF56935">
    <property type="entry name" value="Porins"/>
    <property type="match status" value="1"/>
</dbReference>
<dbReference type="eggNOG" id="COG1629">
    <property type="taxonomic scope" value="Bacteria"/>
</dbReference>
<evidence type="ECO:0000256" key="11">
    <source>
        <dbReference type="PROSITE-ProRule" id="PRU01360"/>
    </source>
</evidence>
<feature type="chain" id="PRO_5003878319" evidence="13">
    <location>
        <begin position="23"/>
        <end position="867"/>
    </location>
</feature>
<reference evidence="16 17" key="1">
    <citation type="journal article" date="2013" name="Genome Announc.">
        <title>Complete genome sequence of Simiduia agarivorans SA1(T), a marine bacterium able to degrade a variety of polysaccharides.</title>
        <authorList>
            <person name="Lin S.Y."/>
            <person name="Shieh W.Y."/>
            <person name="Chen J.S."/>
            <person name="Tang S.L."/>
        </authorList>
    </citation>
    <scope>NUCLEOTIDE SEQUENCE [LARGE SCALE GENOMIC DNA]</scope>
    <source>
        <strain evidence="17">DSM 21679 / JCM 13881 / BCRC 17597 / SA1</strain>
    </source>
</reference>
<feature type="domain" description="TonB-dependent receptor-like beta-barrel" evidence="14">
    <location>
        <begin position="499"/>
        <end position="830"/>
    </location>
</feature>
<evidence type="ECO:0000259" key="14">
    <source>
        <dbReference type="Pfam" id="PF00593"/>
    </source>
</evidence>
<keyword evidence="7" id="KW-0406">Ion transport</keyword>
<dbReference type="GO" id="GO:0006826">
    <property type="term" value="P:iron ion transport"/>
    <property type="evidence" value="ECO:0007669"/>
    <property type="project" value="UniProtKB-KW"/>
</dbReference>
<keyword evidence="13" id="KW-0732">Signal</keyword>
<comment type="subcellular location">
    <subcellularLocation>
        <location evidence="1 11">Cell outer membrane</location>
        <topology evidence="1 11">Multi-pass membrane protein</topology>
    </subcellularLocation>
</comment>
<keyword evidence="8 12" id="KW-0798">TonB box</keyword>
<dbReference type="STRING" id="1117647.M5M_07500"/>
<evidence type="ECO:0000256" key="3">
    <source>
        <dbReference type="ARBA" id="ARBA00022452"/>
    </source>
</evidence>
<dbReference type="PANTHER" id="PTHR32552:SF81">
    <property type="entry name" value="TONB-DEPENDENT OUTER MEMBRANE RECEPTOR"/>
    <property type="match status" value="1"/>
</dbReference>
<dbReference type="GO" id="GO:0009279">
    <property type="term" value="C:cell outer membrane"/>
    <property type="evidence" value="ECO:0007669"/>
    <property type="project" value="UniProtKB-SubCell"/>
</dbReference>
<dbReference type="Pfam" id="PF07715">
    <property type="entry name" value="Plug"/>
    <property type="match status" value="1"/>
</dbReference>
<evidence type="ECO:0000256" key="10">
    <source>
        <dbReference type="ARBA" id="ARBA00023237"/>
    </source>
</evidence>
<dbReference type="HOGENOM" id="CLU_008287_15_0_6"/>
<keyword evidence="17" id="KW-1185">Reference proteome</keyword>
<keyword evidence="2 11" id="KW-0813">Transport</keyword>
<evidence type="ECO:0000256" key="13">
    <source>
        <dbReference type="SAM" id="SignalP"/>
    </source>
</evidence>
<keyword evidence="3 11" id="KW-1134">Transmembrane beta strand</keyword>
<dbReference type="Proteomes" id="UP000000466">
    <property type="component" value="Chromosome"/>
</dbReference>
<sequence>MRRTTPMLAASIAAIIAAPSVAQESLALEEIVVTAQKRAESIQDVPIAISAFDAGAIKNTASKNIDDLSVFTPGFEANNNNVTQPSYNVRGIGSNNFGAGDESSVAVYVDGVYTTRSGGALVNFADVDRVEILKGPQGTLFGRNAAAGAIHIITKKPEEENSGLVRLRLGTYGQRDFDGAFNTALSDDVFLRASVGYQKNDGIFKNGNGGNDYEADDSLTFRGALLWNAGDNTEVIVRADANSLEQSNSPGSSTNPTANPMGYDDPYGPHYVDTDAFEKRDLWGSSLEINHDLNENLTFTSITAYRTFDTLNREDEDGSDSLYYFAESDNVEEQSQFSQEFRFSYVGDDLKWTSGVSYFKEDIEQNHIIRFNKETLEQFAITLVAQDPSFAGAVEQISQIEQSLGGSAVTLDMDSVSSGLFITGDATQAANLNGWAAAVAGAAGVYAPHPSLPGCAVVPPGTCANGVTTFPRLPYVMGDALAIFLDSSFGTNFGIGAAGGGLAGEFAGDTTWTESTHNKGSTTSWGAYFDGTYSLTETLDLTFGLRYTRDSKDFTVSSAYQNTLGGIPLALAFTSAGEESGKNSWTAWTPRVALNWHVAEDVMLYATAAQGFKAGGFNSFLLPSDTDPTVAQSLLPFDEEKVNNIEAGVKSTLLDGRVRLNGSVFSYVYDGRQDLDLVDSFTVSAQQVLPVYAVRNSDLEGQGFEVDATWLVNENWILGGNYGYTETEYTSYGLFPLEDPAPAPEGDDVTGLPASSVPEHKANLFVQNNFSVGNLGEIQTNVNWNFTGERTQSLGTVGLEKIDAFQIVNARSALVSADGDWELGIWAKNLLDEEYLYGVGGTGSAIGSKNAERAAGRTYGMDFIYNF</sequence>
<keyword evidence="9 11" id="KW-0472">Membrane</keyword>
<evidence type="ECO:0000313" key="17">
    <source>
        <dbReference type="Proteomes" id="UP000000466"/>
    </source>
</evidence>
<name>K4KI62_SIMAS</name>
<evidence type="ECO:0000256" key="12">
    <source>
        <dbReference type="RuleBase" id="RU003357"/>
    </source>
</evidence>
<comment type="similarity">
    <text evidence="11 12">Belongs to the TonB-dependent receptor family.</text>
</comment>
<evidence type="ECO:0000259" key="15">
    <source>
        <dbReference type="Pfam" id="PF07715"/>
    </source>
</evidence>